<dbReference type="AlphaFoldDB" id="A0A6A4RWB0"/>
<comment type="caution">
    <text evidence="1">The sequence shown here is derived from an EMBL/GenBank/DDBJ whole genome shotgun (WGS) entry which is preliminary data.</text>
</comment>
<proteinExistence type="predicted"/>
<dbReference type="EMBL" id="VEVO01000021">
    <property type="protein sequence ID" value="KAF0024208.1"/>
    <property type="molecule type" value="Genomic_DNA"/>
</dbReference>
<evidence type="ECO:0000313" key="1">
    <source>
        <dbReference type="EMBL" id="KAF0024208.1"/>
    </source>
</evidence>
<dbReference type="Proteomes" id="UP000438429">
    <property type="component" value="Unassembled WGS sequence"/>
</dbReference>
<sequence>MSHVSVRCDDFRINLRLIEDVATKAEPVFAGAIVFRDTTGKSGLCEEDEWLCGDHGSHFVFRRHRGGGGVFSLYRRTLTFTNPL</sequence>
<accession>A0A6A4RWB0</accession>
<organism evidence="1 2">
    <name type="scientific">Scophthalmus maximus</name>
    <name type="common">Turbot</name>
    <name type="synonym">Psetta maxima</name>
    <dbReference type="NCBI Taxonomy" id="52904"/>
    <lineage>
        <taxon>Eukaryota</taxon>
        <taxon>Metazoa</taxon>
        <taxon>Chordata</taxon>
        <taxon>Craniata</taxon>
        <taxon>Vertebrata</taxon>
        <taxon>Euteleostomi</taxon>
        <taxon>Actinopterygii</taxon>
        <taxon>Neopterygii</taxon>
        <taxon>Teleostei</taxon>
        <taxon>Neoteleostei</taxon>
        <taxon>Acanthomorphata</taxon>
        <taxon>Carangaria</taxon>
        <taxon>Pleuronectiformes</taxon>
        <taxon>Pleuronectoidei</taxon>
        <taxon>Scophthalmidae</taxon>
        <taxon>Scophthalmus</taxon>
    </lineage>
</organism>
<name>A0A6A4RWB0_SCOMX</name>
<evidence type="ECO:0000313" key="2">
    <source>
        <dbReference type="Proteomes" id="UP000438429"/>
    </source>
</evidence>
<reference evidence="1 2" key="1">
    <citation type="submission" date="2019-06" db="EMBL/GenBank/DDBJ databases">
        <title>Draft genomes of female and male turbot (Scophthalmus maximus).</title>
        <authorList>
            <person name="Xu H."/>
            <person name="Xu X.-W."/>
            <person name="Shao C."/>
            <person name="Chen S."/>
        </authorList>
    </citation>
    <scope>NUCLEOTIDE SEQUENCE [LARGE SCALE GENOMIC DNA]</scope>
    <source>
        <strain evidence="1">Ysfricsl-2016a</strain>
        <tissue evidence="1">Blood</tissue>
    </source>
</reference>
<protein>
    <submittedName>
        <fullName evidence="1">Uncharacterized protein</fullName>
    </submittedName>
</protein>
<gene>
    <name evidence="1" type="ORF">F2P81_023010</name>
</gene>